<protein>
    <submittedName>
        <fullName evidence="1">Uncharacterized protein</fullName>
    </submittedName>
</protein>
<proteinExistence type="predicted"/>
<sequence length="206" mass="23494">MQPTWWEKTVEYDFVIRLASHGRLDFAAPIAGRHERSSGDGVFGKDNKLILVEFKKDYSEIESEKTIFTDYEAATAVLNSYDHHWIVYGVITESGELDLWNQRYFEPEEYYLDTTDILNTGVEHTTFMDYLDKLQSFRIPDARGSGGSDQARHVSAESMLTVMGVSKTGKLIGSMSLEQYRQELKPSPPAPRVDLTPRPSPPRFGY</sequence>
<comment type="caution">
    <text evidence="1">The sequence shown here is derived from an EMBL/GenBank/DDBJ whole genome shotgun (WGS) entry which is preliminary data.</text>
</comment>
<dbReference type="EMBL" id="PISL01000035">
    <property type="protein sequence ID" value="PKF24038.1"/>
    <property type="molecule type" value="Genomic_DNA"/>
</dbReference>
<organism evidence="1 2">
    <name type="scientific">Pseudomonas hunanensis</name>
    <dbReference type="NCBI Taxonomy" id="1247546"/>
    <lineage>
        <taxon>Bacteria</taxon>
        <taxon>Pseudomonadati</taxon>
        <taxon>Pseudomonadota</taxon>
        <taxon>Gammaproteobacteria</taxon>
        <taxon>Pseudomonadales</taxon>
        <taxon>Pseudomonadaceae</taxon>
        <taxon>Pseudomonas</taxon>
    </lineage>
</organism>
<reference evidence="1" key="1">
    <citation type="submission" date="2017-12" db="EMBL/GenBank/DDBJ databases">
        <title>High quality draft genome sequence of Pseudomonas hunanensis P11 isolated from the high-arsenic soil.</title>
        <authorList>
            <person name="Pan J."/>
        </authorList>
    </citation>
    <scope>NUCLEOTIDE SEQUENCE</scope>
    <source>
        <strain evidence="1">P11</strain>
    </source>
</reference>
<dbReference type="Proteomes" id="UP000236285">
    <property type="component" value="Unassembled WGS sequence"/>
</dbReference>
<gene>
    <name evidence="1" type="ORF">CW309_24225</name>
</gene>
<evidence type="ECO:0000313" key="1">
    <source>
        <dbReference type="EMBL" id="PKF24038.1"/>
    </source>
</evidence>
<name>A0ACC9MYG5_9PSED</name>
<keyword evidence="2" id="KW-1185">Reference proteome</keyword>
<evidence type="ECO:0000313" key="2">
    <source>
        <dbReference type="Proteomes" id="UP000236285"/>
    </source>
</evidence>
<accession>A0ACC9MYG5</accession>